<sequence length="145" mass="16323">MSGESTSPRFVDVPMPFRVSRSFSVDQYHRSHRQLLLRASPIVDGGERIDVLFRGVAAMQLPIHLPSLCVRVATEKEVRRELGDFEHVLQEDSRFVPFVVCEELPLGFVIAYLALTVTNNLLSPMSTLLYEYEATPAPEVIGHLV</sequence>
<name>A0A9W6V4K1_9PSEU</name>
<dbReference type="Proteomes" id="UP001165042">
    <property type="component" value="Unassembled WGS sequence"/>
</dbReference>
<dbReference type="AlphaFoldDB" id="A0A9W6V4K1"/>
<protein>
    <submittedName>
        <fullName evidence="1">Uncharacterized protein</fullName>
    </submittedName>
</protein>
<proteinExistence type="predicted"/>
<dbReference type="EMBL" id="BSSD01000001">
    <property type="protein sequence ID" value="GLW89285.1"/>
    <property type="molecule type" value="Genomic_DNA"/>
</dbReference>
<gene>
    <name evidence="1" type="ORF">Aglo03_01010</name>
</gene>
<organism evidence="1 2">
    <name type="scientific">Actinokineospora globicatena</name>
    <dbReference type="NCBI Taxonomy" id="103729"/>
    <lineage>
        <taxon>Bacteria</taxon>
        <taxon>Bacillati</taxon>
        <taxon>Actinomycetota</taxon>
        <taxon>Actinomycetes</taxon>
        <taxon>Pseudonocardiales</taxon>
        <taxon>Pseudonocardiaceae</taxon>
        <taxon>Actinokineospora</taxon>
    </lineage>
</organism>
<evidence type="ECO:0000313" key="1">
    <source>
        <dbReference type="EMBL" id="GLW89285.1"/>
    </source>
</evidence>
<reference evidence="1" key="1">
    <citation type="submission" date="2023-02" db="EMBL/GenBank/DDBJ databases">
        <title>Actinokineospora globicatena NBRC 15670.</title>
        <authorList>
            <person name="Ichikawa N."/>
            <person name="Sato H."/>
            <person name="Tonouchi N."/>
        </authorList>
    </citation>
    <scope>NUCLEOTIDE SEQUENCE</scope>
    <source>
        <strain evidence="1">NBRC 15670</strain>
    </source>
</reference>
<comment type="caution">
    <text evidence="1">The sequence shown here is derived from an EMBL/GenBank/DDBJ whole genome shotgun (WGS) entry which is preliminary data.</text>
</comment>
<accession>A0A9W6V4K1</accession>
<dbReference type="RefSeq" id="WP_285606523.1">
    <property type="nucleotide sequence ID" value="NZ_BSSD01000001.1"/>
</dbReference>
<evidence type="ECO:0000313" key="2">
    <source>
        <dbReference type="Proteomes" id="UP001165042"/>
    </source>
</evidence>
<keyword evidence="2" id="KW-1185">Reference proteome</keyword>